<organism evidence="3 4">
    <name type="scientific">Basidiobolus meristosporus CBS 931.73</name>
    <dbReference type="NCBI Taxonomy" id="1314790"/>
    <lineage>
        <taxon>Eukaryota</taxon>
        <taxon>Fungi</taxon>
        <taxon>Fungi incertae sedis</taxon>
        <taxon>Zoopagomycota</taxon>
        <taxon>Entomophthoromycotina</taxon>
        <taxon>Basidiobolomycetes</taxon>
        <taxon>Basidiobolales</taxon>
        <taxon>Basidiobolaceae</taxon>
        <taxon>Basidiobolus</taxon>
    </lineage>
</organism>
<protein>
    <submittedName>
        <fullName evidence="3">Uncharacterized protein</fullName>
    </submittedName>
</protein>
<accession>A0A1Y1Y1J7</accession>
<feature type="region of interest" description="Disordered" evidence="1">
    <location>
        <begin position="26"/>
        <end position="96"/>
    </location>
</feature>
<name>A0A1Y1Y1J7_9FUNG</name>
<evidence type="ECO:0000256" key="1">
    <source>
        <dbReference type="SAM" id="MobiDB-lite"/>
    </source>
</evidence>
<feature type="compositionally biased region" description="Low complexity" evidence="1">
    <location>
        <begin position="40"/>
        <end position="87"/>
    </location>
</feature>
<feature type="signal peptide" evidence="2">
    <location>
        <begin position="1"/>
        <end position="23"/>
    </location>
</feature>
<reference evidence="3 4" key="1">
    <citation type="submission" date="2016-07" db="EMBL/GenBank/DDBJ databases">
        <title>Pervasive Adenine N6-methylation of Active Genes in Fungi.</title>
        <authorList>
            <consortium name="DOE Joint Genome Institute"/>
            <person name="Mondo S.J."/>
            <person name="Dannebaum R.O."/>
            <person name="Kuo R.C."/>
            <person name="Labutti K."/>
            <person name="Haridas S."/>
            <person name="Kuo A."/>
            <person name="Salamov A."/>
            <person name="Ahrendt S.R."/>
            <person name="Lipzen A."/>
            <person name="Sullivan W."/>
            <person name="Andreopoulos W.B."/>
            <person name="Clum A."/>
            <person name="Lindquist E."/>
            <person name="Daum C."/>
            <person name="Ramamoorthy G.K."/>
            <person name="Gryganskyi A."/>
            <person name="Culley D."/>
            <person name="Magnuson J.K."/>
            <person name="James T.Y."/>
            <person name="O'Malley M.A."/>
            <person name="Stajich J.E."/>
            <person name="Spatafora J.W."/>
            <person name="Visel A."/>
            <person name="Grigoriev I.V."/>
        </authorList>
    </citation>
    <scope>NUCLEOTIDE SEQUENCE [LARGE SCALE GENOMIC DNA]</scope>
    <source>
        <strain evidence="3 4">CBS 931.73</strain>
    </source>
</reference>
<gene>
    <name evidence="3" type="ORF">K493DRAFT_339174</name>
</gene>
<dbReference type="AlphaFoldDB" id="A0A1Y1Y1J7"/>
<comment type="caution">
    <text evidence="3">The sequence shown here is derived from an EMBL/GenBank/DDBJ whole genome shotgun (WGS) entry which is preliminary data.</text>
</comment>
<proteinExistence type="predicted"/>
<keyword evidence="4" id="KW-1185">Reference proteome</keyword>
<dbReference type="Proteomes" id="UP000193498">
    <property type="component" value="Unassembled WGS sequence"/>
</dbReference>
<evidence type="ECO:0000313" key="4">
    <source>
        <dbReference type="Proteomes" id="UP000193498"/>
    </source>
</evidence>
<dbReference type="EMBL" id="MCFE01000308">
    <property type="protein sequence ID" value="ORX91765.1"/>
    <property type="molecule type" value="Genomic_DNA"/>
</dbReference>
<feature type="chain" id="PRO_5012327427" evidence="2">
    <location>
        <begin position="24"/>
        <end position="249"/>
    </location>
</feature>
<evidence type="ECO:0000256" key="2">
    <source>
        <dbReference type="SAM" id="SignalP"/>
    </source>
</evidence>
<sequence>MRLFSKITLSCALAVLLATGVVAQNESPSQQPTSGGGGASPTSGGNPNPTSGGNSESPNSGANPAPTSGALNPSGTTNPSGNSTNPTATQSGNQPTASSSVLLQITAPEFLWSKKYLIVRGDAVQFNWTYGDSPARPQIMTMELVDAKAIKYFVTNVTGSDTGYLWNTSLWPQENPLTAGHQYQMTINSAFKNFTVQANKQMAFSIYERSGFEPKNPNAINNAVLSRPGLVSLVIVSMSTFMFWGCMIM</sequence>
<evidence type="ECO:0000313" key="3">
    <source>
        <dbReference type="EMBL" id="ORX91765.1"/>
    </source>
</evidence>
<dbReference type="InParanoid" id="A0A1Y1Y1J7"/>
<keyword evidence="2" id="KW-0732">Signal</keyword>